<dbReference type="GO" id="GO:0004930">
    <property type="term" value="F:G protein-coupled receptor activity"/>
    <property type="evidence" value="ECO:0007669"/>
    <property type="project" value="InterPro"/>
</dbReference>
<reference evidence="11" key="1">
    <citation type="submission" date="2021-04" db="EMBL/GenBank/DDBJ databases">
        <authorList>
            <consortium name="Wellcome Sanger Institute Data Sharing"/>
        </authorList>
    </citation>
    <scope>NUCLEOTIDE SEQUENCE [LARGE SCALE GENOMIC DNA]</scope>
</reference>
<sequence>MPTKQPGASSPAKPDSVATTTTAATTTAHDLPPPQTDVTLGSVFLPSTLTASLSPEQQQQASRVQFTFYNRSALFQVFSTTRFIIRCHLKTFLKDMEIFIGVPIMTQGGWSPAGCSVVNVTAEETTCSCNHLTSFAILLDLSRKETIDPQHAQALTFISYIGCGISAIFLGVTLLTYLSFQKLLREIPAKILVHRCMSLLLLNLVFLMDSWLSLHSSKELCISTAAFLHYFLLTSFTWAGLEALHMYLSIVQVFTPYLSRYMLKFFLMGWGIPLPVVIITLSIRFDLQINISTQHLLFSVSFCSCWLKSDIAFYVGVVAYFVVIFALCLLVFIIVMVQLARIKRQNPQNQLPNRSVMHDLRSIAGLIILLGLTWGFALFAWGPLYLPFVYLFSIFNSLQGFLVFLLHCAVKENVRRQWRTYLCCGRLRLPENSDWSHTATKKNRNQSLITVHSIVQPFTRRKASLTSNGTNISGMFDLQLSEIYAHPHMHAQ</sequence>
<evidence type="ECO:0000256" key="1">
    <source>
        <dbReference type="ARBA" id="ARBA00004141"/>
    </source>
</evidence>
<dbReference type="PROSITE" id="PS50261">
    <property type="entry name" value="G_PROTEIN_RECEP_F2_4"/>
    <property type="match status" value="1"/>
</dbReference>
<feature type="transmembrane region" description="Helical" evidence="8">
    <location>
        <begin position="192"/>
        <end position="214"/>
    </location>
</feature>
<reference evidence="11" key="2">
    <citation type="submission" date="2025-08" db="UniProtKB">
        <authorList>
            <consortium name="Ensembl"/>
        </authorList>
    </citation>
    <scope>IDENTIFICATION</scope>
</reference>
<dbReference type="PROSITE" id="PS50221">
    <property type="entry name" value="GAIN_B"/>
    <property type="match status" value="1"/>
</dbReference>
<dbReference type="Pfam" id="PF00002">
    <property type="entry name" value="7tm_2"/>
    <property type="match status" value="1"/>
</dbReference>
<dbReference type="OMA" id="HIRICHI"/>
<dbReference type="InterPro" id="IPR017981">
    <property type="entry name" value="GPCR_2-like_7TM"/>
</dbReference>
<evidence type="ECO:0000256" key="6">
    <source>
        <dbReference type="ARBA" id="ARBA00023157"/>
    </source>
</evidence>
<comment type="subcellular location">
    <subcellularLocation>
        <location evidence="1">Membrane</location>
        <topology evidence="1">Multi-pass membrane protein</topology>
    </subcellularLocation>
</comment>
<evidence type="ECO:0000313" key="11">
    <source>
        <dbReference type="Ensembl" id="ENSENLP00000050808.1"/>
    </source>
</evidence>
<dbReference type="Gene3D" id="1.20.1070.10">
    <property type="entry name" value="Rhodopsin 7-helix transmembrane proteins"/>
    <property type="match status" value="1"/>
</dbReference>
<name>A0A665X3F8_ECHNA</name>
<evidence type="ECO:0000256" key="5">
    <source>
        <dbReference type="ARBA" id="ARBA00023136"/>
    </source>
</evidence>
<evidence type="ECO:0000256" key="3">
    <source>
        <dbReference type="ARBA" id="ARBA00022729"/>
    </source>
</evidence>
<protein>
    <recommendedName>
        <fullName evidence="13">Adhesion G protein-coupled receptor G2a</fullName>
    </recommendedName>
</protein>
<evidence type="ECO:0000313" key="12">
    <source>
        <dbReference type="Proteomes" id="UP000472264"/>
    </source>
</evidence>
<organism evidence="11 12">
    <name type="scientific">Echeneis naucrates</name>
    <name type="common">Live sharksucker</name>
    <dbReference type="NCBI Taxonomy" id="173247"/>
    <lineage>
        <taxon>Eukaryota</taxon>
        <taxon>Metazoa</taxon>
        <taxon>Chordata</taxon>
        <taxon>Craniata</taxon>
        <taxon>Vertebrata</taxon>
        <taxon>Euteleostomi</taxon>
        <taxon>Actinopterygii</taxon>
        <taxon>Neopterygii</taxon>
        <taxon>Teleostei</taxon>
        <taxon>Neoteleostei</taxon>
        <taxon>Acanthomorphata</taxon>
        <taxon>Carangaria</taxon>
        <taxon>Carangiformes</taxon>
        <taxon>Echeneidae</taxon>
        <taxon>Echeneis</taxon>
    </lineage>
</organism>
<dbReference type="SMART" id="SM00303">
    <property type="entry name" value="GPS"/>
    <property type="match status" value="1"/>
</dbReference>
<evidence type="ECO:0000256" key="8">
    <source>
        <dbReference type="SAM" id="Phobius"/>
    </source>
</evidence>
<keyword evidence="12" id="KW-1185">Reference proteome</keyword>
<feature type="transmembrane region" description="Helical" evidence="8">
    <location>
        <begin position="388"/>
        <end position="410"/>
    </location>
</feature>
<keyword evidence="6" id="KW-1015">Disulfide bond</keyword>
<feature type="transmembrane region" description="Helical" evidence="8">
    <location>
        <begin position="226"/>
        <end position="244"/>
    </location>
</feature>
<dbReference type="PRINTS" id="PR00249">
    <property type="entry name" value="GPCRSECRETIN"/>
</dbReference>
<keyword evidence="4 8" id="KW-1133">Transmembrane helix</keyword>
<dbReference type="InterPro" id="IPR017983">
    <property type="entry name" value="GPCR_2_secretin-like_CS"/>
</dbReference>
<dbReference type="InterPro" id="IPR046338">
    <property type="entry name" value="GAIN_dom_sf"/>
</dbReference>
<feature type="transmembrane region" description="Helical" evidence="8">
    <location>
        <begin position="311"/>
        <end position="339"/>
    </location>
</feature>
<keyword evidence="3" id="KW-0732">Signal</keyword>
<feature type="region of interest" description="Disordered" evidence="7">
    <location>
        <begin position="1"/>
        <end position="35"/>
    </location>
</feature>
<dbReference type="Pfam" id="PF01825">
    <property type="entry name" value="GPS"/>
    <property type="match status" value="1"/>
</dbReference>
<dbReference type="FunFam" id="1.20.1070.10:FF:000043">
    <property type="entry name" value="adhesion G-protein coupled receptor G2 isoform X1"/>
    <property type="match status" value="1"/>
</dbReference>
<dbReference type="AlphaFoldDB" id="A0A665X3F8"/>
<dbReference type="SUPFAM" id="SSF81321">
    <property type="entry name" value="Family A G protein-coupled receptor-like"/>
    <property type="match status" value="1"/>
</dbReference>
<keyword evidence="2 8" id="KW-0812">Transmembrane</keyword>
<dbReference type="PANTHER" id="PTHR12011">
    <property type="entry name" value="ADHESION G-PROTEIN COUPLED RECEPTOR"/>
    <property type="match status" value="1"/>
</dbReference>
<evidence type="ECO:0000256" key="7">
    <source>
        <dbReference type="SAM" id="MobiDB-lite"/>
    </source>
</evidence>
<accession>A0A665X3F8</accession>
<feature type="transmembrane region" description="Helical" evidence="8">
    <location>
        <begin position="157"/>
        <end position="180"/>
    </location>
</feature>
<evidence type="ECO:0000259" key="10">
    <source>
        <dbReference type="PROSITE" id="PS50261"/>
    </source>
</evidence>
<evidence type="ECO:0000256" key="4">
    <source>
        <dbReference type="ARBA" id="ARBA00022989"/>
    </source>
</evidence>
<proteinExistence type="predicted"/>
<dbReference type="InterPro" id="IPR000203">
    <property type="entry name" value="GPS"/>
</dbReference>
<feature type="domain" description="G-protein coupled receptors family 2 profile 2" evidence="10">
    <location>
        <begin position="155"/>
        <end position="411"/>
    </location>
</feature>
<feature type="compositionally biased region" description="Low complexity" evidence="7">
    <location>
        <begin position="18"/>
        <end position="28"/>
    </location>
</feature>
<feature type="domain" description="GAIN-B" evidence="9">
    <location>
        <begin position="18"/>
        <end position="145"/>
    </location>
</feature>
<dbReference type="InterPro" id="IPR057244">
    <property type="entry name" value="GAIN_B"/>
</dbReference>
<dbReference type="PROSITE" id="PS00650">
    <property type="entry name" value="G_PROTEIN_RECEP_F2_2"/>
    <property type="match status" value="1"/>
</dbReference>
<dbReference type="GO" id="GO:0005886">
    <property type="term" value="C:plasma membrane"/>
    <property type="evidence" value="ECO:0007669"/>
    <property type="project" value="TreeGrafter"/>
</dbReference>
<keyword evidence="5 8" id="KW-0472">Membrane</keyword>
<dbReference type="InterPro" id="IPR000832">
    <property type="entry name" value="GPCR_2_secretin-like"/>
</dbReference>
<dbReference type="Proteomes" id="UP000472264">
    <property type="component" value="Chromosome 20"/>
</dbReference>
<feature type="transmembrane region" description="Helical" evidence="8">
    <location>
        <begin position="360"/>
        <end position="382"/>
    </location>
</feature>
<reference evidence="11" key="3">
    <citation type="submission" date="2025-09" db="UniProtKB">
        <authorList>
            <consortium name="Ensembl"/>
        </authorList>
    </citation>
    <scope>IDENTIFICATION</scope>
</reference>
<dbReference type="Gene3D" id="2.60.220.50">
    <property type="match status" value="1"/>
</dbReference>
<evidence type="ECO:0008006" key="13">
    <source>
        <dbReference type="Google" id="ProtNLM"/>
    </source>
</evidence>
<dbReference type="PANTHER" id="PTHR12011:SF264">
    <property type="entry name" value="ADHESION G-PROTEIN COUPLED RECEPTOR G2"/>
    <property type="match status" value="1"/>
</dbReference>
<dbReference type="InParanoid" id="A0A665X3F8"/>
<evidence type="ECO:0000259" key="9">
    <source>
        <dbReference type="PROSITE" id="PS50221"/>
    </source>
</evidence>
<dbReference type="GO" id="GO:0007166">
    <property type="term" value="P:cell surface receptor signaling pathway"/>
    <property type="evidence" value="ECO:0007669"/>
    <property type="project" value="InterPro"/>
</dbReference>
<evidence type="ECO:0000256" key="2">
    <source>
        <dbReference type="ARBA" id="ARBA00022692"/>
    </source>
</evidence>
<dbReference type="Ensembl" id="ENSENLT00000052049.1">
    <property type="protein sequence ID" value="ENSENLP00000050808.1"/>
    <property type="gene ID" value="ENSENLG00000021337.1"/>
</dbReference>
<feature type="transmembrane region" description="Helical" evidence="8">
    <location>
        <begin position="265"/>
        <end position="285"/>
    </location>
</feature>
<dbReference type="GO" id="GO:0007189">
    <property type="term" value="P:adenylate cyclase-activating G protein-coupled receptor signaling pathway"/>
    <property type="evidence" value="ECO:0007669"/>
    <property type="project" value="TreeGrafter"/>
</dbReference>